<sequence>MSQYPQSYSRTHGADRHPRPVPARGTVSTGLNQNAGPNIQPQARRRLDTPNQVLKGILMELMDRYPDLQRDQIFTAISHLRSTLFLMGEQDANFRTRYPVESDRDLSLTIQNIMNQSQCSTDERSYLGRLMKVLWYQAYPQTQHRIHRPGVSDPPAVHTQPAHASAAREMPNQSQRHAPSSHGQHREHHREHHRESRQEVPLPRAQPAHARTPHGARTSHTTPARPHMRHRISTPLPSPSYTSNALSEYDKW</sequence>
<name>A0A9P4PGT3_9PLEO</name>
<protein>
    <submittedName>
        <fullName evidence="2">Uncharacterized protein</fullName>
    </submittedName>
</protein>
<feature type="compositionally biased region" description="Basic residues" evidence="1">
    <location>
        <begin position="183"/>
        <end position="192"/>
    </location>
</feature>
<dbReference type="OrthoDB" id="10442125at2759"/>
<dbReference type="AlphaFoldDB" id="A0A9P4PGT3"/>
<feature type="region of interest" description="Disordered" evidence="1">
    <location>
        <begin position="147"/>
        <end position="252"/>
    </location>
</feature>
<dbReference type="Proteomes" id="UP000799764">
    <property type="component" value="Unassembled WGS sequence"/>
</dbReference>
<dbReference type="EMBL" id="MU001500">
    <property type="protein sequence ID" value="KAF2444804.1"/>
    <property type="molecule type" value="Genomic_DNA"/>
</dbReference>
<feature type="compositionally biased region" description="Polar residues" evidence="1">
    <location>
        <begin position="1"/>
        <end position="10"/>
    </location>
</feature>
<comment type="caution">
    <text evidence="2">The sequence shown here is derived from an EMBL/GenBank/DDBJ whole genome shotgun (WGS) entry which is preliminary data.</text>
</comment>
<reference evidence="2" key="1">
    <citation type="journal article" date="2020" name="Stud. Mycol.">
        <title>101 Dothideomycetes genomes: a test case for predicting lifestyles and emergence of pathogens.</title>
        <authorList>
            <person name="Haridas S."/>
            <person name="Albert R."/>
            <person name="Binder M."/>
            <person name="Bloem J."/>
            <person name="Labutti K."/>
            <person name="Salamov A."/>
            <person name="Andreopoulos B."/>
            <person name="Baker S."/>
            <person name="Barry K."/>
            <person name="Bills G."/>
            <person name="Bluhm B."/>
            <person name="Cannon C."/>
            <person name="Castanera R."/>
            <person name="Culley D."/>
            <person name="Daum C."/>
            <person name="Ezra D."/>
            <person name="Gonzalez J."/>
            <person name="Henrissat B."/>
            <person name="Kuo A."/>
            <person name="Liang C."/>
            <person name="Lipzen A."/>
            <person name="Lutzoni F."/>
            <person name="Magnuson J."/>
            <person name="Mondo S."/>
            <person name="Nolan M."/>
            <person name="Ohm R."/>
            <person name="Pangilinan J."/>
            <person name="Park H.-J."/>
            <person name="Ramirez L."/>
            <person name="Alfaro M."/>
            <person name="Sun H."/>
            <person name="Tritt A."/>
            <person name="Yoshinaga Y."/>
            <person name="Zwiers L.-H."/>
            <person name="Turgeon B."/>
            <person name="Goodwin S."/>
            <person name="Spatafora J."/>
            <person name="Crous P."/>
            <person name="Grigoriev I."/>
        </authorList>
    </citation>
    <scope>NUCLEOTIDE SEQUENCE</scope>
    <source>
        <strain evidence="2">CBS 690.94</strain>
    </source>
</reference>
<evidence type="ECO:0000313" key="2">
    <source>
        <dbReference type="EMBL" id="KAF2444804.1"/>
    </source>
</evidence>
<feature type="region of interest" description="Disordered" evidence="1">
    <location>
        <begin position="1"/>
        <end position="47"/>
    </location>
</feature>
<organism evidence="2 3">
    <name type="scientific">Karstenula rhodostoma CBS 690.94</name>
    <dbReference type="NCBI Taxonomy" id="1392251"/>
    <lineage>
        <taxon>Eukaryota</taxon>
        <taxon>Fungi</taxon>
        <taxon>Dikarya</taxon>
        <taxon>Ascomycota</taxon>
        <taxon>Pezizomycotina</taxon>
        <taxon>Dothideomycetes</taxon>
        <taxon>Pleosporomycetidae</taxon>
        <taxon>Pleosporales</taxon>
        <taxon>Massarineae</taxon>
        <taxon>Didymosphaeriaceae</taxon>
        <taxon>Karstenula</taxon>
    </lineage>
</organism>
<gene>
    <name evidence="2" type="ORF">P171DRAFT_443776</name>
</gene>
<accession>A0A9P4PGT3</accession>
<evidence type="ECO:0000313" key="3">
    <source>
        <dbReference type="Proteomes" id="UP000799764"/>
    </source>
</evidence>
<feature type="compositionally biased region" description="Polar residues" evidence="1">
    <location>
        <begin position="26"/>
        <end position="41"/>
    </location>
</feature>
<proteinExistence type="predicted"/>
<keyword evidence="3" id="KW-1185">Reference proteome</keyword>
<evidence type="ECO:0000256" key="1">
    <source>
        <dbReference type="SAM" id="MobiDB-lite"/>
    </source>
</evidence>